<name>A0A3G9IU88_9BACL</name>
<dbReference type="AlphaFoldDB" id="A0A3G9IU88"/>
<dbReference type="EMBL" id="AP019308">
    <property type="protein sequence ID" value="BBH22440.1"/>
    <property type="molecule type" value="Genomic_DNA"/>
</dbReference>
<protein>
    <submittedName>
        <fullName evidence="1">Uncharacterized protein</fullName>
    </submittedName>
</protein>
<accession>A0A3G9IU88</accession>
<evidence type="ECO:0000313" key="1">
    <source>
        <dbReference type="EMBL" id="BBH22440.1"/>
    </source>
</evidence>
<sequence length="57" mass="6418">MSSPARGVLFTVSLERKYEVRSYCGFALSFPREGFFSCKNIHDPYNLIQIGPAKDCA</sequence>
<dbReference type="Proteomes" id="UP000275368">
    <property type="component" value="Chromosome"/>
</dbReference>
<reference evidence="1 2" key="1">
    <citation type="submission" date="2018-11" db="EMBL/GenBank/DDBJ databases">
        <title>Complete genome sequence of Paenibacillus baekrokdamisoli strain KCTC 33723.</title>
        <authorList>
            <person name="Kang S.W."/>
            <person name="Lee K.C."/>
            <person name="Kim K.K."/>
            <person name="Kim J.S."/>
            <person name="Kim D.S."/>
            <person name="Ko S.H."/>
            <person name="Yang S.H."/>
            <person name="Lee J.S."/>
        </authorList>
    </citation>
    <scope>NUCLEOTIDE SEQUENCE [LARGE SCALE GENOMIC DNA]</scope>
    <source>
        <strain evidence="1 2">KCTC 33723</strain>
    </source>
</reference>
<organism evidence="1 2">
    <name type="scientific">Paenibacillus baekrokdamisoli</name>
    <dbReference type="NCBI Taxonomy" id="1712516"/>
    <lineage>
        <taxon>Bacteria</taxon>
        <taxon>Bacillati</taxon>
        <taxon>Bacillota</taxon>
        <taxon>Bacilli</taxon>
        <taxon>Bacillales</taxon>
        <taxon>Paenibacillaceae</taxon>
        <taxon>Paenibacillus</taxon>
    </lineage>
</organism>
<proteinExistence type="predicted"/>
<gene>
    <name evidence="1" type="ORF">Back11_37850</name>
</gene>
<keyword evidence="2" id="KW-1185">Reference proteome</keyword>
<dbReference type="KEGG" id="pbk:Back11_37850"/>
<evidence type="ECO:0000313" key="2">
    <source>
        <dbReference type="Proteomes" id="UP000275368"/>
    </source>
</evidence>